<comment type="caution">
    <text evidence="1">The sequence shown here is derived from an EMBL/GenBank/DDBJ whole genome shotgun (WGS) entry which is preliminary data.</text>
</comment>
<reference evidence="1" key="1">
    <citation type="submission" date="2021-06" db="EMBL/GenBank/DDBJ databases">
        <authorList>
            <person name="Kallberg Y."/>
            <person name="Tangrot J."/>
            <person name="Rosling A."/>
        </authorList>
    </citation>
    <scope>NUCLEOTIDE SEQUENCE</scope>
    <source>
        <strain evidence="1">MA461A</strain>
    </source>
</reference>
<keyword evidence="2" id="KW-1185">Reference proteome</keyword>
<evidence type="ECO:0000313" key="1">
    <source>
        <dbReference type="EMBL" id="CAG8781789.1"/>
    </source>
</evidence>
<dbReference type="Proteomes" id="UP000789920">
    <property type="component" value="Unassembled WGS sequence"/>
</dbReference>
<evidence type="ECO:0000313" key="2">
    <source>
        <dbReference type="Proteomes" id="UP000789920"/>
    </source>
</evidence>
<accession>A0ACA9R946</accession>
<gene>
    <name evidence="1" type="ORF">RPERSI_LOCUS17698</name>
</gene>
<name>A0ACA9R946_9GLOM</name>
<feature type="non-terminal residue" evidence="1">
    <location>
        <position position="58"/>
    </location>
</feature>
<organism evidence="1 2">
    <name type="scientific">Racocetra persica</name>
    <dbReference type="NCBI Taxonomy" id="160502"/>
    <lineage>
        <taxon>Eukaryota</taxon>
        <taxon>Fungi</taxon>
        <taxon>Fungi incertae sedis</taxon>
        <taxon>Mucoromycota</taxon>
        <taxon>Glomeromycotina</taxon>
        <taxon>Glomeromycetes</taxon>
        <taxon>Diversisporales</taxon>
        <taxon>Gigasporaceae</taxon>
        <taxon>Racocetra</taxon>
    </lineage>
</organism>
<sequence length="58" mass="6484">DQEPKSNESGSKYENNKISIFESSENGEISNSEGLMKKLAKELAEGLMKELVKSYTEN</sequence>
<proteinExistence type="predicted"/>
<protein>
    <submittedName>
        <fullName evidence="1">22076_t:CDS:1</fullName>
    </submittedName>
</protein>
<dbReference type="EMBL" id="CAJVQC010045714">
    <property type="protein sequence ID" value="CAG8781789.1"/>
    <property type="molecule type" value="Genomic_DNA"/>
</dbReference>
<feature type="non-terminal residue" evidence="1">
    <location>
        <position position="1"/>
    </location>
</feature>